<gene>
    <name evidence="1" type="ORF">PORY_001661</name>
</gene>
<reference evidence="1 2" key="1">
    <citation type="journal article" date="2021" name="Commun. Biol.">
        <title>Genomic insights into the host specific adaptation of the Pneumocystis genus.</title>
        <authorList>
            <person name="Cisse O.H."/>
            <person name="Ma L."/>
            <person name="Dekker J.P."/>
            <person name="Khil P.P."/>
            <person name="Youn J.-H."/>
            <person name="Brenchley J.M."/>
            <person name="Blair R."/>
            <person name="Pahar B."/>
            <person name="Chabe M."/>
            <person name="Van Rompay K.K.A."/>
            <person name="Keesler R."/>
            <person name="Sukura A."/>
            <person name="Hirsch V."/>
            <person name="Kutty G."/>
            <person name="Liu Y."/>
            <person name="Peng L."/>
            <person name="Chen J."/>
            <person name="Song J."/>
            <person name="Weissenbacher-Lang C."/>
            <person name="Xu J."/>
            <person name="Upham N.S."/>
            <person name="Stajich J.E."/>
            <person name="Cuomo C.A."/>
            <person name="Cushion M.T."/>
            <person name="Kovacs J.A."/>
        </authorList>
    </citation>
    <scope>NUCLEOTIDE SEQUENCE [LARGE SCALE GENOMIC DNA]</scope>
    <source>
        <strain evidence="1 2">RABM</strain>
    </source>
</reference>
<organism evidence="1 2">
    <name type="scientific">Pneumocystis oryctolagi</name>
    <dbReference type="NCBI Taxonomy" id="42067"/>
    <lineage>
        <taxon>Eukaryota</taxon>
        <taxon>Fungi</taxon>
        <taxon>Dikarya</taxon>
        <taxon>Ascomycota</taxon>
        <taxon>Taphrinomycotina</taxon>
        <taxon>Pneumocystomycetes</taxon>
        <taxon>Pneumocystaceae</taxon>
        <taxon>Pneumocystis</taxon>
    </lineage>
</organism>
<name>A0ACB7CBJ7_9ASCO</name>
<dbReference type="Proteomes" id="UP000768646">
    <property type="component" value="Unassembled WGS sequence"/>
</dbReference>
<accession>A0ACB7CBJ7</accession>
<comment type="caution">
    <text evidence="1">The sequence shown here is derived from an EMBL/GenBank/DDBJ whole genome shotgun (WGS) entry which is preliminary data.</text>
</comment>
<sequence>MLFRPFFRNIIFYHTSYVPKTIYALSTPLGKSAIAVIRISGPESFRVVKALCPRELPKPRYLSLREIRHPETSELLDKACVLLLQGPYSFTGEDMAEFHVHGGTAVIRAVLDAIACCHCNTQYAEPGEFSRRSFENGKLDLIHAEGLYDIINAETEEQRKLAIRQIDGSLERLYNGWRNELIDYRCHLEAIIDFGEDNDINDDIYSQIYENVKNFVTRLQEYLEVFIRSELLRYGIKVCIFGLPNAGKSSLLNAIAGRSASIVSSESGTTRDIIDVTVDIGGFPVIFSDTAGLREGNDIGFVEKEGIKRAYENIRKASMHICVLDVTNVEFNISSLRYLFAHQDIIDCRSVIFVLNKIDLVEPEKYKDLKKIELMAGIVSDMIFPISCNTNMGVCDLIFFLNNQIRKIVLSENTQEVVGINSRHKEHIEKCLDYLNAFLENNNKDIVVDAENLRYASNELEKICGKVNTDDVLNAIFSKFCIGK</sequence>
<protein>
    <submittedName>
        <fullName evidence="1">Uncharacterized protein</fullName>
    </submittedName>
</protein>
<dbReference type="EMBL" id="JABTEG010000005">
    <property type="protein sequence ID" value="KAG4304986.1"/>
    <property type="molecule type" value="Genomic_DNA"/>
</dbReference>
<evidence type="ECO:0000313" key="2">
    <source>
        <dbReference type="Proteomes" id="UP000768646"/>
    </source>
</evidence>
<proteinExistence type="predicted"/>
<evidence type="ECO:0000313" key="1">
    <source>
        <dbReference type="EMBL" id="KAG4304986.1"/>
    </source>
</evidence>
<keyword evidence="2" id="KW-1185">Reference proteome</keyword>